<evidence type="ECO:0000256" key="3">
    <source>
        <dbReference type="ARBA" id="ARBA00022481"/>
    </source>
</evidence>
<dbReference type="SUPFAM" id="SSF75620">
    <property type="entry name" value="Release factor"/>
    <property type="match status" value="1"/>
</dbReference>
<name>A0ABT6CL52_9SPHN</name>
<evidence type="ECO:0000256" key="5">
    <source>
        <dbReference type="HAMAP-Rule" id="MF_00093"/>
    </source>
</evidence>
<feature type="modified residue" description="N5-methylglutamine" evidence="5">
    <location>
        <position position="230"/>
    </location>
</feature>
<accession>A0ABT6CL52</accession>
<evidence type="ECO:0000256" key="1">
    <source>
        <dbReference type="ARBA" id="ARBA00002986"/>
    </source>
</evidence>
<dbReference type="NCBIfam" id="TIGR00019">
    <property type="entry name" value="prfA"/>
    <property type="match status" value="1"/>
</dbReference>
<feature type="domain" description="Prokaryotic-type class I peptide chain release factors" evidence="7">
    <location>
        <begin position="223"/>
        <end position="239"/>
    </location>
</feature>
<comment type="PTM">
    <text evidence="5">Methylated by PrmC. Methylation increases the termination efficiency of RF1.</text>
</comment>
<evidence type="ECO:0000256" key="2">
    <source>
        <dbReference type="ARBA" id="ARBA00010835"/>
    </source>
</evidence>
<dbReference type="InterPro" id="IPR050057">
    <property type="entry name" value="Prokaryotic/Mito_RF"/>
</dbReference>
<keyword evidence="5" id="KW-0963">Cytoplasm</keyword>
<dbReference type="PANTHER" id="PTHR43804">
    <property type="entry name" value="LD18447P"/>
    <property type="match status" value="1"/>
</dbReference>
<dbReference type="InterPro" id="IPR005139">
    <property type="entry name" value="PCRF"/>
</dbReference>
<comment type="subcellular location">
    <subcellularLocation>
        <location evidence="5">Cytoplasm</location>
    </subcellularLocation>
</comment>
<comment type="similarity">
    <text evidence="2 5">Belongs to the prokaryotic/mitochondrial release factor family.</text>
</comment>
<organism evidence="8 9">
    <name type="scientific">Novosphingobium cyanobacteriorum</name>
    <dbReference type="NCBI Taxonomy" id="3024215"/>
    <lineage>
        <taxon>Bacteria</taxon>
        <taxon>Pseudomonadati</taxon>
        <taxon>Pseudomonadota</taxon>
        <taxon>Alphaproteobacteria</taxon>
        <taxon>Sphingomonadales</taxon>
        <taxon>Sphingomonadaceae</taxon>
        <taxon>Novosphingobium</taxon>
    </lineage>
</organism>
<dbReference type="PANTHER" id="PTHR43804:SF7">
    <property type="entry name" value="LD18447P"/>
    <property type="match status" value="1"/>
</dbReference>
<dbReference type="Pfam" id="PF00472">
    <property type="entry name" value="RF-1"/>
    <property type="match status" value="1"/>
</dbReference>
<sequence length="354" mass="38652">MSVSDQRLAQIAARFAELEARLASGTLEGPEFVVASRDYAELEPVARVAEDVRAMRGELASLALLDDPDMRELAEEEIARIRADLPEAEHRLAIAMLPRDAADSRPAMLEIRAGTGGDEAALFAADLFRMYERYATEQGWRVEVVSVNANDLGGYKEVVANVAGNGVFARLKFESGVHRVQRVPVTESGGRIHTSAATVAVLPEPDEVDIAIEDRDLKIDVYRASGAGGQHVNTTDSAVRITHLPTGTVVTCQDGRSQHKNKDKAMQVLRARLFEAQREAAQGEEAEARKAMVGSGDRSERIRTYNFPQGRVTDHRINLTLHRLPEILEGPGLGELIDALIAEDQAKRLAAMGE</sequence>
<evidence type="ECO:0000256" key="6">
    <source>
        <dbReference type="NCBIfam" id="TIGR00019"/>
    </source>
</evidence>
<comment type="caution">
    <text evidence="8">The sequence shown here is derived from an EMBL/GenBank/DDBJ whole genome shotgun (WGS) entry which is preliminary data.</text>
</comment>
<evidence type="ECO:0000256" key="4">
    <source>
        <dbReference type="ARBA" id="ARBA00022917"/>
    </source>
</evidence>
<dbReference type="HAMAP" id="MF_00093">
    <property type="entry name" value="Rel_fac_1"/>
    <property type="match status" value="1"/>
</dbReference>
<evidence type="ECO:0000313" key="9">
    <source>
        <dbReference type="Proteomes" id="UP001222770"/>
    </source>
</evidence>
<evidence type="ECO:0000259" key="7">
    <source>
        <dbReference type="PROSITE" id="PS00745"/>
    </source>
</evidence>
<evidence type="ECO:0000313" key="8">
    <source>
        <dbReference type="EMBL" id="MDF8333077.1"/>
    </source>
</evidence>
<dbReference type="InterPro" id="IPR004373">
    <property type="entry name" value="RF-1"/>
</dbReference>
<dbReference type="Gene3D" id="3.30.160.20">
    <property type="match status" value="1"/>
</dbReference>
<keyword evidence="3 5" id="KW-0488">Methylation</keyword>
<keyword evidence="9" id="KW-1185">Reference proteome</keyword>
<dbReference type="SMART" id="SM00937">
    <property type="entry name" value="PCRF"/>
    <property type="match status" value="1"/>
</dbReference>
<dbReference type="PROSITE" id="PS00745">
    <property type="entry name" value="RF_PROK_I"/>
    <property type="match status" value="1"/>
</dbReference>
<dbReference type="InterPro" id="IPR000352">
    <property type="entry name" value="Pep_chain_release_fac_I"/>
</dbReference>
<proteinExistence type="inferred from homology"/>
<keyword evidence="4 5" id="KW-0648">Protein biosynthesis</keyword>
<dbReference type="Pfam" id="PF03462">
    <property type="entry name" value="PCRF"/>
    <property type="match status" value="1"/>
</dbReference>
<protein>
    <recommendedName>
        <fullName evidence="5 6">Peptide chain release factor 1</fullName>
        <shortName evidence="5">RF-1</shortName>
    </recommendedName>
</protein>
<dbReference type="InterPro" id="IPR045853">
    <property type="entry name" value="Pep_chain_release_fac_I_sf"/>
</dbReference>
<dbReference type="NCBIfam" id="NF001859">
    <property type="entry name" value="PRK00591.1"/>
    <property type="match status" value="1"/>
</dbReference>
<dbReference type="Gene3D" id="6.10.140.1950">
    <property type="match status" value="1"/>
</dbReference>
<dbReference type="Proteomes" id="UP001222770">
    <property type="component" value="Unassembled WGS sequence"/>
</dbReference>
<dbReference type="EMBL" id="JAROCY010000005">
    <property type="protein sequence ID" value="MDF8333077.1"/>
    <property type="molecule type" value="Genomic_DNA"/>
</dbReference>
<gene>
    <name evidence="5 8" type="primary">prfA</name>
    <name evidence="8" type="ORF">POM99_07690</name>
</gene>
<dbReference type="RefSeq" id="WP_277276392.1">
    <property type="nucleotide sequence ID" value="NZ_JAROCY010000005.1"/>
</dbReference>
<dbReference type="Gene3D" id="3.30.70.1660">
    <property type="match status" value="1"/>
</dbReference>
<reference evidence="8 9" key="1">
    <citation type="submission" date="2023-03" db="EMBL/GenBank/DDBJ databases">
        <title>Novosphingobium cyanobacteriorum sp. nov., isolated from a eutrophic reservoir during the Microcystis bloom period.</title>
        <authorList>
            <person name="Kang M."/>
            <person name="Le V."/>
            <person name="Ko S.-R."/>
            <person name="Lee S.-A."/>
            <person name="Ahn C.-Y."/>
        </authorList>
    </citation>
    <scope>NUCLEOTIDE SEQUENCE [LARGE SCALE GENOMIC DNA]</scope>
    <source>
        <strain evidence="8 9">HBC54</strain>
    </source>
</reference>
<comment type="function">
    <text evidence="1 5">Peptide chain release factor 1 directs the termination of translation in response to the peptide chain termination codons UAG and UAA.</text>
</comment>